<reference evidence="5" key="1">
    <citation type="journal article" date="2021" name="PeerJ">
        <title>Extensive microbial diversity within the chicken gut microbiome revealed by metagenomics and culture.</title>
        <authorList>
            <person name="Gilroy R."/>
            <person name="Ravi A."/>
            <person name="Getino M."/>
            <person name="Pursley I."/>
            <person name="Horton D.L."/>
            <person name="Alikhan N.F."/>
            <person name="Baker D."/>
            <person name="Gharbi K."/>
            <person name="Hall N."/>
            <person name="Watson M."/>
            <person name="Adriaenssens E.M."/>
            <person name="Foster-Nyarko E."/>
            <person name="Jarju S."/>
            <person name="Secka A."/>
            <person name="Antonio M."/>
            <person name="Oren A."/>
            <person name="Chaudhuri R.R."/>
            <person name="La Ragione R."/>
            <person name="Hildebrand F."/>
            <person name="Pallen M.J."/>
        </authorList>
    </citation>
    <scope>NUCLEOTIDE SEQUENCE</scope>
    <source>
        <strain evidence="5">ChiSxjej5B17-1746</strain>
    </source>
</reference>
<keyword evidence="3" id="KW-0472">Membrane</keyword>
<keyword evidence="3" id="KW-0812">Transmembrane</keyword>
<reference evidence="5" key="2">
    <citation type="submission" date="2021-04" db="EMBL/GenBank/DDBJ databases">
        <authorList>
            <person name="Gilroy R."/>
        </authorList>
    </citation>
    <scope>NUCLEOTIDE SEQUENCE</scope>
    <source>
        <strain evidence="5">ChiSxjej5B17-1746</strain>
    </source>
</reference>
<evidence type="ECO:0000313" key="6">
    <source>
        <dbReference type="Proteomes" id="UP000824264"/>
    </source>
</evidence>
<dbReference type="Proteomes" id="UP000824264">
    <property type="component" value="Unassembled WGS sequence"/>
</dbReference>
<dbReference type="PANTHER" id="PTHR37813">
    <property type="entry name" value="FELS-2 PROPHAGE PROTEIN"/>
    <property type="match status" value="1"/>
</dbReference>
<keyword evidence="3" id="KW-1133">Transmembrane helix</keyword>
<sequence>GAAGRAAFQGISAGAAGAESAVGRLSEYTGTLPGVTARVGNAYKASLSASENVLKGLSSGTELLTRKQKALHDYLKRTDLNAAARTRAENAMRAIGRQQVALKRNEEALNRTVERGTALAEKRGRVYADMAKLSMQGAALIAPAGMAVNAAAKKQDTIRDIAITGDMSTDDEAKLSLAVRNIAKESNQLQTDVLQGMQVLTAGGVQSRTELEGYGAELARVATASRASMDDLGATTLALRDNLGITKDQIRDSFNILATGGKEGLVELKDMAKFLPQMAPTFASMGITGNKAVAEIASALQIARKGAGTNDEAATNMRNYLQKIFSPDTVKNFSDAGIDLKASLKRMQKDGVGAFEGSMMLVMQYLQDKSPKAASEFKKAMAIEDAAKREQAVQRITEAYALSDIFRDMQALNFIRPMMMQMDEYKAIRDKALASAKDDVIGQDFDKRMASPVEKAKRMRVELEAATESLGNALLPSVLAVGDSLLPLMRRGAAWIEQNQETVVTIAKVAAGFLGFKAGLLALRLGFSLFLSPATSVITKLVLFRSLTGAGLSPVRALFQVFGMAPKTAALLAGGLGKAGNAIKWLGQGVLTLGKWLGGALVRGLALAGKAVFALGRALLLNPVGLLITGLALAAFLVYKNWDRIKGWFASGWTWLKNLGPRLRTWGREVMASLFPDGVGAAIAAGWNKVKGWFSAGLNWLRSLGPRILEWGKALGTRLFPAGLAIKYVAENWDGIKAKFGAGLDWLRGLGPRLLQQGKELIASIFPEGGIGPALEAGWTTVRAKFQGGMQWIKGLPGDFLQMGKNVALGLVDGIQDGIGAAADAISGMADTVKNKFKGWLGISSPSRVFAGYGMNVAEGAAVGIRNGRERARAASASLAASTKAGWTPPTLAPVKTPSLRRPETAAAPAPLFPARRPEAALTPSTLSPVTLPLRLDMAAVRNGLARLAAWGKSLFTVPAGLPAMPRNDSPNGKGAQARTPDRWTPPPLLTAPDSEARIARAQRAASSVTITFSPAVTIQGNADAKAVHEGLNLTLADLKRLLARLEHDRDRRAYV</sequence>
<dbReference type="InterPro" id="IPR010090">
    <property type="entry name" value="Phage_tape_meas"/>
</dbReference>
<feature type="domain" description="Phage tail tape measure protein" evidence="4">
    <location>
        <begin position="186"/>
        <end position="357"/>
    </location>
</feature>
<feature type="region of interest" description="Disordered" evidence="2">
    <location>
        <begin position="962"/>
        <end position="992"/>
    </location>
</feature>
<protein>
    <submittedName>
        <fullName evidence="5">Phage tail tape measure protein</fullName>
    </submittedName>
</protein>
<evidence type="ECO:0000313" key="5">
    <source>
        <dbReference type="EMBL" id="HIW77612.1"/>
    </source>
</evidence>
<comment type="caution">
    <text evidence="5">The sequence shown here is derived from an EMBL/GenBank/DDBJ whole genome shotgun (WGS) entry which is preliminary data.</text>
</comment>
<proteinExistence type="predicted"/>
<dbReference type="Pfam" id="PF10145">
    <property type="entry name" value="PhageMin_Tail"/>
    <property type="match status" value="1"/>
</dbReference>
<dbReference type="EMBL" id="DXGI01000017">
    <property type="protein sequence ID" value="HIW77612.1"/>
    <property type="molecule type" value="Genomic_DNA"/>
</dbReference>
<dbReference type="AlphaFoldDB" id="A0A9D1QYD2"/>
<name>A0A9D1QYD2_9BACT</name>
<evidence type="ECO:0000256" key="1">
    <source>
        <dbReference type="ARBA" id="ARBA00022612"/>
    </source>
</evidence>
<evidence type="ECO:0000259" key="4">
    <source>
        <dbReference type="Pfam" id="PF10145"/>
    </source>
</evidence>
<feature type="transmembrane region" description="Helical" evidence="3">
    <location>
        <begin position="619"/>
        <end position="639"/>
    </location>
</feature>
<keyword evidence="1" id="KW-1188">Viral release from host cell</keyword>
<feature type="non-terminal residue" evidence="5">
    <location>
        <position position="1"/>
    </location>
</feature>
<accession>A0A9D1QYD2</accession>
<organism evidence="5 6">
    <name type="scientific">Candidatus Bilophila faecipullorum</name>
    <dbReference type="NCBI Taxonomy" id="2838482"/>
    <lineage>
        <taxon>Bacteria</taxon>
        <taxon>Pseudomonadati</taxon>
        <taxon>Thermodesulfobacteriota</taxon>
        <taxon>Desulfovibrionia</taxon>
        <taxon>Desulfovibrionales</taxon>
        <taxon>Desulfovibrionaceae</taxon>
        <taxon>Bilophila</taxon>
    </lineage>
</organism>
<dbReference type="PANTHER" id="PTHR37813:SF1">
    <property type="entry name" value="FELS-2 PROPHAGE PROTEIN"/>
    <property type="match status" value="1"/>
</dbReference>
<evidence type="ECO:0000256" key="3">
    <source>
        <dbReference type="SAM" id="Phobius"/>
    </source>
</evidence>
<evidence type="ECO:0000256" key="2">
    <source>
        <dbReference type="SAM" id="MobiDB-lite"/>
    </source>
</evidence>
<gene>
    <name evidence="5" type="ORF">H9874_00495</name>
</gene>
<dbReference type="NCBIfam" id="TIGR01760">
    <property type="entry name" value="tape_meas_TP901"/>
    <property type="match status" value="1"/>
</dbReference>